<accession>A0A1H3H6Y1</accession>
<proteinExistence type="predicted"/>
<dbReference type="EMBL" id="FNNJ01000027">
    <property type="protein sequence ID" value="SDY10985.1"/>
    <property type="molecule type" value="Genomic_DNA"/>
</dbReference>
<dbReference type="Proteomes" id="UP000199595">
    <property type="component" value="Unassembled WGS sequence"/>
</dbReference>
<evidence type="ECO:0000313" key="2">
    <source>
        <dbReference type="Proteomes" id="UP000199595"/>
    </source>
</evidence>
<protein>
    <submittedName>
        <fullName evidence="1">Uncharacterized protein</fullName>
    </submittedName>
</protein>
<keyword evidence="2" id="KW-1185">Reference proteome</keyword>
<sequence>MKKILTIIFLTIIYSCKNDKPTGVWMSSNNRIHDLDRGYESLTNGFVIDFNNNNWSHLFSDSSIKKFKIDNSKSLLKLKNDSLKINYTKYNNDSIEIEYFENITAVFRPLNLSFKIEKSKQQILDLLTNTKFENIKDSINIDFKLEFHQFDKTGELRNLRGKMYGRTIYGFWFLGECQNNYFLTFAIDDSEPINIYQIKSINSSSIELLLIQETDMINRIKNLKPVYNNVQN</sequence>
<gene>
    <name evidence="1" type="ORF">SAMN05444411_1271</name>
</gene>
<name>A0A1H3H6Y1_9FLAO</name>
<organism evidence="1 2">
    <name type="scientific">Lutibacter oricola</name>
    <dbReference type="NCBI Taxonomy" id="762486"/>
    <lineage>
        <taxon>Bacteria</taxon>
        <taxon>Pseudomonadati</taxon>
        <taxon>Bacteroidota</taxon>
        <taxon>Flavobacteriia</taxon>
        <taxon>Flavobacteriales</taxon>
        <taxon>Flavobacteriaceae</taxon>
        <taxon>Lutibacter</taxon>
    </lineage>
</organism>
<dbReference type="PROSITE" id="PS51257">
    <property type="entry name" value="PROKAR_LIPOPROTEIN"/>
    <property type="match status" value="1"/>
</dbReference>
<reference evidence="1 2" key="1">
    <citation type="submission" date="2016-10" db="EMBL/GenBank/DDBJ databases">
        <authorList>
            <person name="de Groot N.N."/>
        </authorList>
    </citation>
    <scope>NUCLEOTIDE SEQUENCE [LARGE SCALE GENOMIC DNA]</scope>
    <source>
        <strain evidence="1 2">DSM 24956</strain>
    </source>
</reference>
<dbReference type="AlphaFoldDB" id="A0A1H3H6Y1"/>
<evidence type="ECO:0000313" key="1">
    <source>
        <dbReference type="EMBL" id="SDY10985.1"/>
    </source>
</evidence>